<evidence type="ECO:0000256" key="1">
    <source>
        <dbReference type="ARBA" id="ARBA00009437"/>
    </source>
</evidence>
<evidence type="ECO:0000313" key="7">
    <source>
        <dbReference type="Proteomes" id="UP000664056"/>
    </source>
</evidence>
<dbReference type="EMBL" id="JAFKOQ010000001">
    <property type="protein sequence ID" value="MBN8120239.1"/>
    <property type="molecule type" value="Genomic_DNA"/>
</dbReference>
<dbReference type="Gene3D" id="3.40.190.290">
    <property type="match status" value="1"/>
</dbReference>
<dbReference type="Gene3D" id="1.10.10.10">
    <property type="entry name" value="Winged helix-like DNA-binding domain superfamily/Winged helix DNA-binding domain"/>
    <property type="match status" value="1"/>
</dbReference>
<dbReference type="GO" id="GO:0043565">
    <property type="term" value="F:sequence-specific DNA binding"/>
    <property type="evidence" value="ECO:0007669"/>
    <property type="project" value="TreeGrafter"/>
</dbReference>
<dbReference type="SUPFAM" id="SSF53850">
    <property type="entry name" value="Periplasmic binding protein-like II"/>
    <property type="match status" value="1"/>
</dbReference>
<gene>
    <name evidence="6" type="ORF">J0J18_00730</name>
</gene>
<evidence type="ECO:0000256" key="2">
    <source>
        <dbReference type="ARBA" id="ARBA00023015"/>
    </source>
</evidence>
<dbReference type="FunFam" id="1.10.10.10:FF:000001">
    <property type="entry name" value="LysR family transcriptional regulator"/>
    <property type="match status" value="1"/>
</dbReference>
<dbReference type="GO" id="GO:0003700">
    <property type="term" value="F:DNA-binding transcription factor activity"/>
    <property type="evidence" value="ECO:0007669"/>
    <property type="project" value="InterPro"/>
</dbReference>
<dbReference type="PROSITE" id="PS50931">
    <property type="entry name" value="HTH_LYSR"/>
    <property type="match status" value="1"/>
</dbReference>
<dbReference type="RefSeq" id="WP_045627961.1">
    <property type="nucleotide sequence ID" value="NZ_JAFKOQ010000001.1"/>
</dbReference>
<dbReference type="PANTHER" id="PTHR30537">
    <property type="entry name" value="HTH-TYPE TRANSCRIPTIONAL REGULATOR"/>
    <property type="match status" value="1"/>
</dbReference>
<dbReference type="InterPro" id="IPR005119">
    <property type="entry name" value="LysR_subst-bd"/>
</dbReference>
<proteinExistence type="inferred from homology"/>
<dbReference type="PANTHER" id="PTHR30537:SF5">
    <property type="entry name" value="HTH-TYPE TRANSCRIPTIONAL ACTIVATOR TTDR-RELATED"/>
    <property type="match status" value="1"/>
</dbReference>
<dbReference type="SUPFAM" id="SSF46785">
    <property type="entry name" value="Winged helix' DNA-binding domain"/>
    <property type="match status" value="1"/>
</dbReference>
<evidence type="ECO:0000259" key="5">
    <source>
        <dbReference type="PROSITE" id="PS50931"/>
    </source>
</evidence>
<dbReference type="Proteomes" id="UP000664056">
    <property type="component" value="Unassembled WGS sequence"/>
</dbReference>
<dbReference type="InterPro" id="IPR000847">
    <property type="entry name" value="LysR_HTH_N"/>
</dbReference>
<evidence type="ECO:0000256" key="3">
    <source>
        <dbReference type="ARBA" id="ARBA00023125"/>
    </source>
</evidence>
<reference evidence="6" key="1">
    <citation type="submission" date="2021-03" db="EMBL/GenBank/DDBJ databases">
        <title>Study of the foodborne Vibrio vulnificus isolates from China.</title>
        <authorList>
            <person name="Zheng Z."/>
            <person name="Ye L."/>
        </authorList>
    </citation>
    <scope>NUCLEOTIDE SEQUENCE</scope>
    <source>
        <strain evidence="6">Vv1582</strain>
    </source>
</reference>
<keyword evidence="2" id="KW-0805">Transcription regulation</keyword>
<name>A0AAW4H5V5_VIBVL</name>
<accession>A0AAW4H5V5</accession>
<dbReference type="InterPro" id="IPR058163">
    <property type="entry name" value="LysR-type_TF_proteobact-type"/>
</dbReference>
<dbReference type="InterPro" id="IPR036390">
    <property type="entry name" value="WH_DNA-bd_sf"/>
</dbReference>
<keyword evidence="4" id="KW-0804">Transcription</keyword>
<dbReference type="InterPro" id="IPR036388">
    <property type="entry name" value="WH-like_DNA-bd_sf"/>
</dbReference>
<evidence type="ECO:0000256" key="4">
    <source>
        <dbReference type="ARBA" id="ARBA00023163"/>
    </source>
</evidence>
<dbReference type="Pfam" id="PF00126">
    <property type="entry name" value="HTH_1"/>
    <property type="match status" value="1"/>
</dbReference>
<sequence>MKLDDMELFVEVVKCGSFTKASELCGIPKSTLSRRIRQLEDSLQTRLLERTTRKLVLTEVGDAFFFKANQILQEVQATEAEITQSQSQITGSLTLFAPDCLLALCTEHIHAFCKAYPNLTLHVHSTTKLSNGLSDQRFDLLVSVGDLPDSSFIAHPIAKMEFDYFVSPLLSPPADAKTLTSYPALVLQHLTHQPYAWHRSELPEPTQIQCKADSPYLLRALAVAGQGVVCLPTILVEKELKEGLLVRLPHLNGRFYENIYCLYHSRRYVPQRVKVLIEDIRNLLQEHIHRIEKSLIS</sequence>
<dbReference type="GO" id="GO:0006351">
    <property type="term" value="P:DNA-templated transcription"/>
    <property type="evidence" value="ECO:0007669"/>
    <property type="project" value="TreeGrafter"/>
</dbReference>
<dbReference type="Pfam" id="PF03466">
    <property type="entry name" value="LysR_substrate"/>
    <property type="match status" value="1"/>
</dbReference>
<dbReference type="AlphaFoldDB" id="A0AAW4H5V5"/>
<protein>
    <submittedName>
        <fullName evidence="6">LysR family transcriptional regulator</fullName>
    </submittedName>
</protein>
<comment type="caution">
    <text evidence="6">The sequence shown here is derived from an EMBL/GenBank/DDBJ whole genome shotgun (WGS) entry which is preliminary data.</text>
</comment>
<comment type="similarity">
    <text evidence="1">Belongs to the LysR transcriptional regulatory family.</text>
</comment>
<evidence type="ECO:0000313" key="6">
    <source>
        <dbReference type="EMBL" id="MBN8120239.1"/>
    </source>
</evidence>
<feature type="domain" description="HTH lysR-type" evidence="5">
    <location>
        <begin position="1"/>
        <end position="58"/>
    </location>
</feature>
<organism evidence="6 7">
    <name type="scientific">Vibrio vulnificus</name>
    <dbReference type="NCBI Taxonomy" id="672"/>
    <lineage>
        <taxon>Bacteria</taxon>
        <taxon>Pseudomonadati</taxon>
        <taxon>Pseudomonadota</taxon>
        <taxon>Gammaproteobacteria</taxon>
        <taxon>Vibrionales</taxon>
        <taxon>Vibrionaceae</taxon>
        <taxon>Vibrio</taxon>
    </lineage>
</organism>
<keyword evidence="3" id="KW-0238">DNA-binding</keyword>